<organism evidence="2 3">
    <name type="scientific">Flavobacterium endophyticum</name>
    <dbReference type="NCBI Taxonomy" id="1540163"/>
    <lineage>
        <taxon>Bacteria</taxon>
        <taxon>Pseudomonadati</taxon>
        <taxon>Bacteroidota</taxon>
        <taxon>Flavobacteriia</taxon>
        <taxon>Flavobacteriales</taxon>
        <taxon>Flavobacteriaceae</taxon>
        <taxon>Flavobacterium</taxon>
    </lineage>
</organism>
<dbReference type="Gene3D" id="3.40.50.2000">
    <property type="entry name" value="Glycogen Phosphorylase B"/>
    <property type="match status" value="1"/>
</dbReference>
<dbReference type="SUPFAM" id="SSF53756">
    <property type="entry name" value="UDP-Glycosyltransferase/glycogen phosphorylase"/>
    <property type="match status" value="1"/>
</dbReference>
<dbReference type="OrthoDB" id="1395864at2"/>
<dbReference type="Proteomes" id="UP000277579">
    <property type="component" value="Unassembled WGS sequence"/>
</dbReference>
<proteinExistence type="predicted"/>
<dbReference type="Pfam" id="PF00534">
    <property type="entry name" value="Glycos_transf_1"/>
    <property type="match status" value="1"/>
</dbReference>
<keyword evidence="2" id="KW-0808">Transferase</keyword>
<feature type="domain" description="Glycosyl transferase family 1" evidence="1">
    <location>
        <begin position="187"/>
        <end position="349"/>
    </location>
</feature>
<evidence type="ECO:0000259" key="1">
    <source>
        <dbReference type="Pfam" id="PF00534"/>
    </source>
</evidence>
<dbReference type="RefSeq" id="WP_121376737.1">
    <property type="nucleotide sequence ID" value="NZ_RBLC01000003.1"/>
</dbReference>
<dbReference type="CDD" id="cd03801">
    <property type="entry name" value="GT4_PimA-like"/>
    <property type="match status" value="1"/>
</dbReference>
<evidence type="ECO:0000313" key="2">
    <source>
        <dbReference type="EMBL" id="RKS21794.1"/>
    </source>
</evidence>
<comment type="caution">
    <text evidence="2">The sequence shown here is derived from an EMBL/GenBank/DDBJ whole genome shotgun (WGS) entry which is preliminary data.</text>
</comment>
<protein>
    <submittedName>
        <fullName evidence="2">Glycosyltransferase involved in cell wall biosynthesis</fullName>
    </submittedName>
</protein>
<dbReference type="InterPro" id="IPR001296">
    <property type="entry name" value="Glyco_trans_1"/>
</dbReference>
<gene>
    <name evidence="2" type="ORF">CLV94_2429</name>
</gene>
<evidence type="ECO:0000313" key="3">
    <source>
        <dbReference type="Proteomes" id="UP000277579"/>
    </source>
</evidence>
<dbReference type="EMBL" id="RBLC01000003">
    <property type="protein sequence ID" value="RKS21794.1"/>
    <property type="molecule type" value="Genomic_DNA"/>
</dbReference>
<dbReference type="PANTHER" id="PTHR12526">
    <property type="entry name" value="GLYCOSYLTRANSFERASE"/>
    <property type="match status" value="1"/>
</dbReference>
<name>A0A495M6Y7_9FLAO</name>
<accession>A0A495M6Y7</accession>
<keyword evidence="3" id="KW-1185">Reference proteome</keyword>
<dbReference type="GO" id="GO:0016757">
    <property type="term" value="F:glycosyltransferase activity"/>
    <property type="evidence" value="ECO:0007669"/>
    <property type="project" value="InterPro"/>
</dbReference>
<reference evidence="2 3" key="1">
    <citation type="submission" date="2018-10" db="EMBL/GenBank/DDBJ databases">
        <title>Genomic Encyclopedia of Archaeal and Bacterial Type Strains, Phase II (KMG-II): from individual species to whole genera.</title>
        <authorList>
            <person name="Goeker M."/>
        </authorList>
    </citation>
    <scope>NUCLEOTIDE SEQUENCE [LARGE SCALE GENOMIC DNA]</scope>
    <source>
        <strain evidence="2 3">DSM 29537</strain>
    </source>
</reference>
<dbReference type="AlphaFoldDB" id="A0A495M6Y7"/>
<sequence>MKFAIITHVPHLKEDHRLYAYAPYVREMNLWNRYADEVLLVAPLTHIKPNPIHLAYDHTAITFLEVPSFTAIGLKAKALAFVKMPKILWTIYSAMKEADHIHLRCPGNMGLLGCLVQIFFPKTPKTAKYAGNWDPKSKQPLSYRLQKWILSNTFLTKNMQVLVYGEWPQQTKNIKPFFTATYQDNDKKPVVERSLDGKIRLLFAGTLAKGKRPLYAVQLAEKLFRNGQDVQLDFFGDGAERSSLQQYIIDNRLEDIIFLRGNQTREQLQEAYEKSHFLILPSQSEGWPKVVAEAMFWGCVPVSSAVSCVPNMLDKEARGVLLEMDTERDSQKIINLIQQPEVYQRKAEKAVFWSRKYTLDYFENEIKQLLKRP</sequence>